<dbReference type="AlphaFoldDB" id="A0A382AD59"/>
<gene>
    <name evidence="1" type="ORF">METZ01_LOCUS152339</name>
</gene>
<organism evidence="1">
    <name type="scientific">marine metagenome</name>
    <dbReference type="NCBI Taxonomy" id="408172"/>
    <lineage>
        <taxon>unclassified sequences</taxon>
        <taxon>metagenomes</taxon>
        <taxon>ecological metagenomes</taxon>
    </lineage>
</organism>
<dbReference type="EMBL" id="UINC01024905">
    <property type="protein sequence ID" value="SVA99485.1"/>
    <property type="molecule type" value="Genomic_DNA"/>
</dbReference>
<evidence type="ECO:0000313" key="1">
    <source>
        <dbReference type="EMBL" id="SVA99485.1"/>
    </source>
</evidence>
<reference evidence="1" key="1">
    <citation type="submission" date="2018-05" db="EMBL/GenBank/DDBJ databases">
        <authorList>
            <person name="Lanie J.A."/>
            <person name="Ng W.-L."/>
            <person name="Kazmierczak K.M."/>
            <person name="Andrzejewski T.M."/>
            <person name="Davidsen T.M."/>
            <person name="Wayne K.J."/>
            <person name="Tettelin H."/>
            <person name="Glass J.I."/>
            <person name="Rusch D."/>
            <person name="Podicherti R."/>
            <person name="Tsui H.-C.T."/>
            <person name="Winkler M.E."/>
        </authorList>
    </citation>
    <scope>NUCLEOTIDE SEQUENCE</scope>
</reference>
<name>A0A382AD59_9ZZZZ</name>
<sequence>MLIESHNLYDLAHKLIALFEYYSSAEKNE</sequence>
<accession>A0A382AD59</accession>
<proteinExistence type="predicted"/>
<protein>
    <submittedName>
        <fullName evidence="1">Uncharacterized protein</fullName>
    </submittedName>
</protein>